<name>A0A5J5ENM1_9PEZI</name>
<dbReference type="InterPro" id="IPR029063">
    <property type="entry name" value="SAM-dependent_MTases_sf"/>
</dbReference>
<dbReference type="InParanoid" id="A0A5J5ENM1"/>
<comment type="caution">
    <text evidence="1">The sequence shown here is derived from an EMBL/GenBank/DDBJ whole genome shotgun (WGS) entry which is preliminary data.</text>
</comment>
<evidence type="ECO:0000313" key="1">
    <source>
        <dbReference type="EMBL" id="KAA8897471.1"/>
    </source>
</evidence>
<sequence length="116" mass="13039">ITKWPQVLGQAYRCMKPGAYIELAEGETYMRSDDGSLTEGNPLRKFGNRLNEAMLSTGRVPQSEELLRGRLEKAGFVDVKSFTLKQPFGPWAKNKYEHILDHSTTLNLHGLTAVSE</sequence>
<dbReference type="SUPFAM" id="SSF53335">
    <property type="entry name" value="S-adenosyl-L-methionine-dependent methyltransferases"/>
    <property type="match status" value="1"/>
</dbReference>
<dbReference type="Gene3D" id="3.40.50.150">
    <property type="entry name" value="Vaccinia Virus protein VP39"/>
    <property type="match status" value="1"/>
</dbReference>
<gene>
    <name evidence="1" type="ORF">FN846DRAFT_783253</name>
</gene>
<feature type="non-terminal residue" evidence="1">
    <location>
        <position position="1"/>
    </location>
</feature>
<dbReference type="AlphaFoldDB" id="A0A5J5ENM1"/>
<protein>
    <submittedName>
        <fullName evidence="1">Uncharacterized protein</fullName>
    </submittedName>
</protein>
<proteinExistence type="predicted"/>
<reference evidence="1 2" key="1">
    <citation type="submission" date="2019-09" db="EMBL/GenBank/DDBJ databases">
        <title>Draft genome of the ectomycorrhizal ascomycete Sphaerosporella brunnea.</title>
        <authorList>
            <consortium name="DOE Joint Genome Institute"/>
            <person name="Benucci G.M."/>
            <person name="Marozzi G."/>
            <person name="Antonielli L."/>
            <person name="Sanchez S."/>
            <person name="Marco P."/>
            <person name="Wang X."/>
            <person name="Falini L.B."/>
            <person name="Barry K."/>
            <person name="Haridas S."/>
            <person name="Lipzen A."/>
            <person name="Labutti K."/>
            <person name="Grigoriev I.V."/>
            <person name="Murat C."/>
            <person name="Martin F."/>
            <person name="Albertini E."/>
            <person name="Donnini D."/>
            <person name="Bonito G."/>
        </authorList>
    </citation>
    <scope>NUCLEOTIDE SEQUENCE [LARGE SCALE GENOMIC DNA]</scope>
    <source>
        <strain evidence="1 2">Sb_GMNB300</strain>
    </source>
</reference>
<dbReference type="OrthoDB" id="2013972at2759"/>
<accession>A0A5J5ENM1</accession>
<dbReference type="EMBL" id="VXIS01000198">
    <property type="protein sequence ID" value="KAA8897471.1"/>
    <property type="molecule type" value="Genomic_DNA"/>
</dbReference>
<dbReference type="Proteomes" id="UP000326924">
    <property type="component" value="Unassembled WGS sequence"/>
</dbReference>
<organism evidence="1 2">
    <name type="scientific">Sphaerosporella brunnea</name>
    <dbReference type="NCBI Taxonomy" id="1250544"/>
    <lineage>
        <taxon>Eukaryota</taxon>
        <taxon>Fungi</taxon>
        <taxon>Dikarya</taxon>
        <taxon>Ascomycota</taxon>
        <taxon>Pezizomycotina</taxon>
        <taxon>Pezizomycetes</taxon>
        <taxon>Pezizales</taxon>
        <taxon>Pyronemataceae</taxon>
        <taxon>Sphaerosporella</taxon>
    </lineage>
</organism>
<evidence type="ECO:0000313" key="2">
    <source>
        <dbReference type="Proteomes" id="UP000326924"/>
    </source>
</evidence>
<keyword evidence="2" id="KW-1185">Reference proteome</keyword>